<gene>
    <name evidence="2" type="ORF">OG727_34850</name>
    <name evidence="1" type="ORF">Scani_42890</name>
</gene>
<reference evidence="1 3" key="1">
    <citation type="submission" date="2019-12" db="EMBL/GenBank/DDBJ databases">
        <title>Whole genome shotgun sequence of Streptomyces caniferus NBRC 15389.</title>
        <authorList>
            <person name="Ichikawa N."/>
            <person name="Kimura A."/>
            <person name="Kitahashi Y."/>
            <person name="Komaki H."/>
            <person name="Tamura T."/>
        </authorList>
    </citation>
    <scope>NUCLEOTIDE SEQUENCE [LARGE SCALE GENOMIC DNA]</scope>
    <source>
        <strain evidence="1 3">NBRC 15389</strain>
    </source>
</reference>
<accession>A0A640SC81</accession>
<dbReference type="RefSeq" id="WP_159478489.1">
    <property type="nucleotide sequence ID" value="NZ_BAAATH010000063.1"/>
</dbReference>
<organism evidence="1 3">
    <name type="scientific">Streptomyces caniferus</name>
    <dbReference type="NCBI Taxonomy" id="285557"/>
    <lineage>
        <taxon>Bacteria</taxon>
        <taxon>Bacillati</taxon>
        <taxon>Actinomycetota</taxon>
        <taxon>Actinomycetes</taxon>
        <taxon>Kitasatosporales</taxon>
        <taxon>Streptomycetaceae</taxon>
        <taxon>Streptomyces</taxon>
    </lineage>
</organism>
<protein>
    <submittedName>
        <fullName evidence="1">Uncharacterized protein</fullName>
    </submittedName>
</protein>
<proteinExistence type="predicted"/>
<dbReference type="Proteomes" id="UP000435837">
    <property type="component" value="Unassembled WGS sequence"/>
</dbReference>
<dbReference type="EMBL" id="BLIN01000005">
    <property type="protein sequence ID" value="GFE08021.1"/>
    <property type="molecule type" value="Genomic_DNA"/>
</dbReference>
<evidence type="ECO:0000313" key="1">
    <source>
        <dbReference type="EMBL" id="GFE08021.1"/>
    </source>
</evidence>
<name>A0A640SC81_9ACTN</name>
<dbReference type="EMBL" id="CP108473">
    <property type="protein sequence ID" value="WUS27050.1"/>
    <property type="molecule type" value="Genomic_DNA"/>
</dbReference>
<dbReference type="AlphaFoldDB" id="A0A640SC81"/>
<reference evidence="2" key="2">
    <citation type="submission" date="2022-10" db="EMBL/GenBank/DDBJ databases">
        <title>The complete genomes of actinobacterial strains from the NBC collection.</title>
        <authorList>
            <person name="Joergensen T.S."/>
            <person name="Alvarez Arevalo M."/>
            <person name="Sterndorff E.B."/>
            <person name="Faurdal D."/>
            <person name="Vuksanovic O."/>
            <person name="Mourched A.-S."/>
            <person name="Charusanti P."/>
            <person name="Shaw S."/>
            <person name="Blin K."/>
            <person name="Weber T."/>
        </authorList>
    </citation>
    <scope>NUCLEOTIDE SEQUENCE</scope>
    <source>
        <strain evidence="2">NBC_01256</strain>
    </source>
</reference>
<sequence length="81" mass="8892">MPEDENPLSVLWPLAPSGSTDWLLELCGDGLTGFMPSGPLDGAFGGYRRPRRRPRQAVVGAGQRISRVRSARRVRFAGGRR</sequence>
<dbReference type="OrthoDB" id="2426596at2"/>
<evidence type="ECO:0000313" key="3">
    <source>
        <dbReference type="Proteomes" id="UP000435837"/>
    </source>
</evidence>
<keyword evidence="4" id="KW-1185">Reference proteome</keyword>
<evidence type="ECO:0000313" key="2">
    <source>
        <dbReference type="EMBL" id="WUS27050.1"/>
    </source>
</evidence>
<evidence type="ECO:0000313" key="4">
    <source>
        <dbReference type="Proteomes" id="UP001432292"/>
    </source>
</evidence>
<dbReference type="Proteomes" id="UP001432292">
    <property type="component" value="Chromosome"/>
</dbReference>